<accession>A0A8S9K9A3</accession>
<reference evidence="1" key="1">
    <citation type="submission" date="2019-12" db="EMBL/GenBank/DDBJ databases">
        <title>Genome sequencing and annotation of Brassica cretica.</title>
        <authorList>
            <person name="Studholme D.J."/>
            <person name="Sarris P.F."/>
        </authorList>
    </citation>
    <scope>NUCLEOTIDE SEQUENCE</scope>
    <source>
        <strain evidence="2">PFS-001/15</strain>
        <strain evidence="1">PFS-102/07</strain>
        <tissue evidence="1">Leaf</tissue>
    </source>
</reference>
<name>A0A8S9K9A3_BRACR</name>
<dbReference type="EMBL" id="QGKW02000007">
    <property type="protein sequence ID" value="KAF2617784.1"/>
    <property type="molecule type" value="Genomic_DNA"/>
</dbReference>
<dbReference type="AlphaFoldDB" id="A0A8S9K9A3"/>
<dbReference type="Proteomes" id="UP000712281">
    <property type="component" value="Unassembled WGS sequence"/>
</dbReference>
<comment type="caution">
    <text evidence="1">The sequence shown here is derived from an EMBL/GenBank/DDBJ whole genome shotgun (WGS) entry which is preliminary data.</text>
</comment>
<evidence type="ECO:0000313" key="2">
    <source>
        <dbReference type="EMBL" id="KAF2617784.1"/>
    </source>
</evidence>
<sequence>MTPQRATDREICRRFPCWRGATDRECVVFLLRREPPKETSSFHQRVIEVSRIRGFATERRERKNIKRERKKK</sequence>
<gene>
    <name evidence="2" type="ORF">F2Q68_00041843</name>
    <name evidence="1" type="ORF">F2Q70_00041201</name>
</gene>
<dbReference type="EMBL" id="QGKY02000190">
    <property type="protein sequence ID" value="KAF2590672.1"/>
    <property type="molecule type" value="Genomic_DNA"/>
</dbReference>
<evidence type="ECO:0000313" key="1">
    <source>
        <dbReference type="EMBL" id="KAF2590672.1"/>
    </source>
</evidence>
<proteinExistence type="predicted"/>
<protein>
    <submittedName>
        <fullName evidence="1">Uncharacterized protein</fullName>
    </submittedName>
</protein>
<organism evidence="1">
    <name type="scientific">Brassica cretica</name>
    <name type="common">Mustard</name>
    <dbReference type="NCBI Taxonomy" id="69181"/>
    <lineage>
        <taxon>Eukaryota</taxon>
        <taxon>Viridiplantae</taxon>
        <taxon>Streptophyta</taxon>
        <taxon>Embryophyta</taxon>
        <taxon>Tracheophyta</taxon>
        <taxon>Spermatophyta</taxon>
        <taxon>Magnoliopsida</taxon>
        <taxon>eudicotyledons</taxon>
        <taxon>Gunneridae</taxon>
        <taxon>Pentapetalae</taxon>
        <taxon>rosids</taxon>
        <taxon>malvids</taxon>
        <taxon>Brassicales</taxon>
        <taxon>Brassicaceae</taxon>
        <taxon>Brassiceae</taxon>
        <taxon>Brassica</taxon>
    </lineage>
</organism>